<dbReference type="PANTHER" id="PTHR12475:SF4">
    <property type="entry name" value="PROTEIN THEM6"/>
    <property type="match status" value="1"/>
</dbReference>
<accession>A0A1D8NLP2</accession>
<evidence type="ECO:0000313" key="3">
    <source>
        <dbReference type="EMBL" id="RDW29207.1"/>
    </source>
</evidence>
<sequence length="224" mass="26066">MNSLAKVALAAYLGVNAKNLLFAWHVRFFYYFFRYLFLPENLLGYPEAELPKTPFEECRYDSRCNLLELDINIHKSNATYFEDLDSARTKLIVWVLNRFLKDSKKNDGSWAFIPIGSVYCNFKNEIAPFQKYTMVSRVIGWDHKWFFVESQFEMNDPKNPTIAATAITKYVIKDGRRTVPPGEAFRRAGYSEEDLVKGISEFKRLGLQRFIDIEEIGATPRAKL</sequence>
<reference evidence="3 5" key="2">
    <citation type="submission" date="2018-07" db="EMBL/GenBank/DDBJ databases">
        <title>Draft Genome Assemblies for Five Robust Yarrowia lipolytica Strains Exhibiting High Lipid Production and Pentose Sugar Utilization and Sugar Alcohol Secretion from Undetoxified Lignocellulosic Biomass Hydrolysates.</title>
        <authorList>
            <consortium name="DOE Joint Genome Institute"/>
            <person name="Walker C."/>
            <person name="Ryu S."/>
            <person name="Na H."/>
            <person name="Zane M."/>
            <person name="LaButti K."/>
            <person name="Lipzen A."/>
            <person name="Haridas S."/>
            <person name="Barry K."/>
            <person name="Grigoriev I.V."/>
            <person name="Quarterman J."/>
            <person name="Slininger P."/>
            <person name="Dien B."/>
            <person name="Trinh C.T."/>
        </authorList>
    </citation>
    <scope>NUCLEOTIDE SEQUENCE [LARGE SCALE GENOMIC DNA]</scope>
    <source>
        <strain evidence="3 5">YB392</strain>
    </source>
</reference>
<dbReference type="Pfam" id="PF13279">
    <property type="entry name" value="4HBT_2"/>
    <property type="match status" value="1"/>
</dbReference>
<dbReference type="GeneID" id="2907774"/>
<dbReference type="Gene3D" id="3.10.129.10">
    <property type="entry name" value="Hotdog Thioesterase"/>
    <property type="match status" value="1"/>
</dbReference>
<evidence type="ECO:0000313" key="2">
    <source>
        <dbReference type="EMBL" id="AOW06554.1"/>
    </source>
</evidence>
<dbReference type="VEuPathDB" id="FungiDB:YALI1_F03992g"/>
<dbReference type="KEGG" id="yli:2907774"/>
<evidence type="ECO:0008006" key="6">
    <source>
        <dbReference type="Google" id="ProtNLM"/>
    </source>
</evidence>
<name>A0A1D8NLP2_YARLL</name>
<dbReference type="EMBL" id="CP017558">
    <property type="protein sequence ID" value="AOW06554.1"/>
    <property type="molecule type" value="Genomic_DNA"/>
</dbReference>
<dbReference type="VEuPathDB" id="FungiDB:YALI0_F02739g"/>
<dbReference type="CDD" id="cd00586">
    <property type="entry name" value="4HBT"/>
    <property type="match status" value="1"/>
</dbReference>
<dbReference type="Proteomes" id="UP000256601">
    <property type="component" value="Unassembled WGS sequence"/>
</dbReference>
<dbReference type="InterPro" id="IPR051490">
    <property type="entry name" value="THEM6_lcsJ_thioesterase"/>
</dbReference>
<dbReference type="OMA" id="GPDRSNW"/>
<evidence type="ECO:0000313" key="5">
    <source>
        <dbReference type="Proteomes" id="UP000256601"/>
    </source>
</evidence>
<dbReference type="OrthoDB" id="265761at2759"/>
<gene>
    <name evidence="3" type="ORF">B0I71DRAFT_126175</name>
    <name evidence="2" type="ORF">YALI1_F03992g</name>
</gene>
<comment type="similarity">
    <text evidence="1">Belongs to the lcsJ thioesterase family.</text>
</comment>
<dbReference type="PANTHER" id="PTHR12475">
    <property type="match status" value="1"/>
</dbReference>
<organism evidence="2 4">
    <name type="scientific">Yarrowia lipolytica</name>
    <name type="common">Candida lipolytica</name>
    <dbReference type="NCBI Taxonomy" id="4952"/>
    <lineage>
        <taxon>Eukaryota</taxon>
        <taxon>Fungi</taxon>
        <taxon>Dikarya</taxon>
        <taxon>Ascomycota</taxon>
        <taxon>Saccharomycotina</taxon>
        <taxon>Dipodascomycetes</taxon>
        <taxon>Dipodascales</taxon>
        <taxon>Dipodascales incertae sedis</taxon>
        <taxon>Yarrowia</taxon>
    </lineage>
</organism>
<protein>
    <recommendedName>
        <fullName evidence="6">HotDog domain-containing protein</fullName>
    </recommendedName>
</protein>
<evidence type="ECO:0000313" key="4">
    <source>
        <dbReference type="Proteomes" id="UP000182444"/>
    </source>
</evidence>
<evidence type="ECO:0000256" key="1">
    <source>
        <dbReference type="ARBA" id="ARBA00038476"/>
    </source>
</evidence>
<proteinExistence type="inferred from homology"/>
<dbReference type="Proteomes" id="UP000182444">
    <property type="component" value="Chromosome 1F"/>
</dbReference>
<dbReference type="SUPFAM" id="SSF54637">
    <property type="entry name" value="Thioesterase/thiol ester dehydrase-isomerase"/>
    <property type="match status" value="1"/>
</dbReference>
<dbReference type="EMBL" id="KZ857324">
    <property type="protein sequence ID" value="RDW29207.1"/>
    <property type="molecule type" value="Genomic_DNA"/>
</dbReference>
<dbReference type="InterPro" id="IPR029069">
    <property type="entry name" value="HotDog_dom_sf"/>
</dbReference>
<dbReference type="eggNOG" id="KOG4366">
    <property type="taxonomic scope" value="Eukaryota"/>
</dbReference>
<dbReference type="RefSeq" id="XP_504917.1">
    <property type="nucleotide sequence ID" value="XM_504917.1"/>
</dbReference>
<dbReference type="AlphaFoldDB" id="A0A1D8NLP2"/>
<reference evidence="2 4" key="1">
    <citation type="journal article" date="2016" name="PLoS ONE">
        <title>Sequence Assembly of Yarrowia lipolytica Strain W29/CLIB89 Shows Transposable Element Diversity.</title>
        <authorList>
            <person name="Magnan C."/>
            <person name="Yu J."/>
            <person name="Chang I."/>
            <person name="Jahn E."/>
            <person name="Kanomata Y."/>
            <person name="Wu J."/>
            <person name="Zeller M."/>
            <person name="Oakes M."/>
            <person name="Baldi P."/>
            <person name="Sandmeyer S."/>
        </authorList>
    </citation>
    <scope>NUCLEOTIDE SEQUENCE [LARGE SCALE GENOMIC DNA]</scope>
    <source>
        <strain evidence="2">CLIB89</strain>
        <strain evidence="4">CLIB89(W29)</strain>
    </source>
</reference>